<accession>A0AAD6B743</accession>
<evidence type="ECO:0000313" key="3">
    <source>
        <dbReference type="Proteomes" id="UP001219934"/>
    </source>
</evidence>
<protein>
    <recommendedName>
        <fullName evidence="1">PiggyBac transposable element-derived protein domain-containing protein</fullName>
    </recommendedName>
</protein>
<comment type="caution">
    <text evidence="2">The sequence shown here is derived from an EMBL/GenBank/DDBJ whole genome shotgun (WGS) entry which is preliminary data.</text>
</comment>
<evidence type="ECO:0000259" key="1">
    <source>
        <dbReference type="Pfam" id="PF13843"/>
    </source>
</evidence>
<dbReference type="EMBL" id="JAPTMU010000009">
    <property type="protein sequence ID" value="KAJ4937983.1"/>
    <property type="molecule type" value="Genomic_DNA"/>
</dbReference>
<gene>
    <name evidence="2" type="ORF">JOQ06_002610</name>
</gene>
<reference evidence="2" key="1">
    <citation type="submission" date="2022-11" db="EMBL/GenBank/DDBJ databases">
        <title>Chromosome-level genome of Pogonophryne albipinna.</title>
        <authorList>
            <person name="Jo E."/>
        </authorList>
    </citation>
    <scope>NUCLEOTIDE SEQUENCE</scope>
    <source>
        <strain evidence="2">SGF0006</strain>
        <tissue evidence="2">Muscle</tissue>
    </source>
</reference>
<feature type="non-terminal residue" evidence="2">
    <location>
        <position position="1"/>
    </location>
</feature>
<proteinExistence type="predicted"/>
<dbReference type="Proteomes" id="UP001219934">
    <property type="component" value="Unassembled WGS sequence"/>
</dbReference>
<organism evidence="2 3">
    <name type="scientific">Pogonophryne albipinna</name>
    <dbReference type="NCBI Taxonomy" id="1090488"/>
    <lineage>
        <taxon>Eukaryota</taxon>
        <taxon>Metazoa</taxon>
        <taxon>Chordata</taxon>
        <taxon>Craniata</taxon>
        <taxon>Vertebrata</taxon>
        <taxon>Euteleostomi</taxon>
        <taxon>Actinopterygii</taxon>
        <taxon>Neopterygii</taxon>
        <taxon>Teleostei</taxon>
        <taxon>Neoteleostei</taxon>
        <taxon>Acanthomorphata</taxon>
        <taxon>Eupercaria</taxon>
        <taxon>Perciformes</taxon>
        <taxon>Notothenioidei</taxon>
        <taxon>Pogonophryne</taxon>
    </lineage>
</organism>
<sequence>MDNFFTSIPLAEKLLEKNLTIVGTLRQKKPDIAPVMKLSKLREKHSSESGFIGNMTMEWTQWIRWFPERLVPEFTCKRRTWRRLWHNVLDVATLIAYSIFTAQHPDYMGGVTNVRQRFIKELGKELVMPHTLYEKSAGRIFAFLSRMADIEAKLRVIIADRIEKLVLPSGIPSTLEELQTVVKETFDISDEFSLQYFDSEFEDYFTLHKSDEIKHKGHRHHYPFQSKCHRTMVSHGQNSNPVPQFAFETEMILERATEDFKKNGTLLTNARIQDEFQRITMGGSMGLQLQAIILMAPSNPSIDMSRGLVIRCLMVYLGESTDQLLKEYD</sequence>
<keyword evidence="3" id="KW-1185">Reference proteome</keyword>
<dbReference type="Pfam" id="PF13843">
    <property type="entry name" value="DDE_Tnp_1_7"/>
    <property type="match status" value="1"/>
</dbReference>
<dbReference type="AlphaFoldDB" id="A0AAD6B743"/>
<dbReference type="InterPro" id="IPR029526">
    <property type="entry name" value="PGBD"/>
</dbReference>
<evidence type="ECO:0000313" key="2">
    <source>
        <dbReference type="EMBL" id="KAJ4937983.1"/>
    </source>
</evidence>
<name>A0AAD6B743_9TELE</name>
<feature type="domain" description="PiggyBac transposable element-derived protein" evidence="1">
    <location>
        <begin position="1"/>
        <end position="55"/>
    </location>
</feature>